<feature type="domain" description="Methyltransferase type 12" evidence="1">
    <location>
        <begin position="61"/>
        <end position="164"/>
    </location>
</feature>
<gene>
    <name evidence="2" type="ORF">ACFP2T_17250</name>
</gene>
<dbReference type="EC" id="2.1.-.-" evidence="2"/>
<dbReference type="PIRSF" id="PIRSF011491">
    <property type="entry name" value="Mtase_YbcY_prd"/>
    <property type="match status" value="1"/>
</dbReference>
<reference evidence="3" key="1">
    <citation type="journal article" date="2019" name="Int. J. Syst. Evol. Microbiol.">
        <title>The Global Catalogue of Microorganisms (GCM) 10K type strain sequencing project: providing services to taxonomists for standard genome sequencing and annotation.</title>
        <authorList>
            <consortium name="The Broad Institute Genomics Platform"/>
            <consortium name="The Broad Institute Genome Sequencing Center for Infectious Disease"/>
            <person name="Wu L."/>
            <person name="Ma J."/>
        </authorList>
    </citation>
    <scope>NUCLEOTIDE SEQUENCE [LARGE SCALE GENOMIC DNA]</scope>
    <source>
        <strain evidence="3">ZS-35-S2</strain>
    </source>
</reference>
<sequence length="240" mass="26380">MQEDHPRTPSDEVIAGQAVYNRLVLAGYDQFVLGLSCRLLWRCPKRHMLANYDRNVGARHLEFGTGTGYFLDRCHFPARRPELTLVDLNPTVLRVSAARVARYEPAVVQADVLQPLPFDEGKLKTGHYDSVGANFLLHCLPGGWQEKGEVLANAVAALRPGGRVFGSTILSSGVDVSAPARRLMTVYNARGIFHNTDDDLTGLRWQLDKRFTDIRVTVRGCVALFEATNPAPDPTAAPGG</sequence>
<keyword evidence="3" id="KW-1185">Reference proteome</keyword>
<dbReference type="SUPFAM" id="SSF53335">
    <property type="entry name" value="S-adenosyl-L-methionine-dependent methyltransferases"/>
    <property type="match status" value="1"/>
</dbReference>
<protein>
    <submittedName>
        <fullName evidence="2">Class I SAM-dependent methyltransferase</fullName>
        <ecNumber evidence="2">2.1.-.-</ecNumber>
    </submittedName>
</protein>
<dbReference type="GO" id="GO:0008168">
    <property type="term" value="F:methyltransferase activity"/>
    <property type="evidence" value="ECO:0007669"/>
    <property type="project" value="UniProtKB-KW"/>
</dbReference>
<dbReference type="RefSeq" id="WP_377422624.1">
    <property type="nucleotide sequence ID" value="NZ_JBHSPR010000010.1"/>
</dbReference>
<dbReference type="Proteomes" id="UP001596203">
    <property type="component" value="Unassembled WGS sequence"/>
</dbReference>
<dbReference type="Gene3D" id="3.40.50.150">
    <property type="entry name" value="Vaccinia Virus protein VP39"/>
    <property type="match status" value="1"/>
</dbReference>
<dbReference type="InterPro" id="IPR029063">
    <property type="entry name" value="SAM-dependent_MTases_sf"/>
</dbReference>
<name>A0ABW1K8N9_9ACTN</name>
<dbReference type="InterPro" id="IPR016584">
    <property type="entry name" value="MeTrfase_VrtF"/>
</dbReference>
<dbReference type="GO" id="GO:0032259">
    <property type="term" value="P:methylation"/>
    <property type="evidence" value="ECO:0007669"/>
    <property type="project" value="UniProtKB-KW"/>
</dbReference>
<dbReference type="CDD" id="cd02440">
    <property type="entry name" value="AdoMet_MTases"/>
    <property type="match status" value="1"/>
</dbReference>
<comment type="caution">
    <text evidence="2">The sequence shown here is derived from an EMBL/GenBank/DDBJ whole genome shotgun (WGS) entry which is preliminary data.</text>
</comment>
<proteinExistence type="predicted"/>
<evidence type="ECO:0000313" key="3">
    <source>
        <dbReference type="Proteomes" id="UP001596203"/>
    </source>
</evidence>
<accession>A0ABW1K8N9</accession>
<evidence type="ECO:0000259" key="1">
    <source>
        <dbReference type="Pfam" id="PF08242"/>
    </source>
</evidence>
<organism evidence="2 3">
    <name type="scientific">Plantactinospora solaniradicis</name>
    <dbReference type="NCBI Taxonomy" id="1723736"/>
    <lineage>
        <taxon>Bacteria</taxon>
        <taxon>Bacillati</taxon>
        <taxon>Actinomycetota</taxon>
        <taxon>Actinomycetes</taxon>
        <taxon>Micromonosporales</taxon>
        <taxon>Micromonosporaceae</taxon>
        <taxon>Plantactinospora</taxon>
    </lineage>
</organism>
<keyword evidence="2" id="KW-0808">Transferase</keyword>
<dbReference type="Pfam" id="PF08242">
    <property type="entry name" value="Methyltransf_12"/>
    <property type="match status" value="1"/>
</dbReference>
<dbReference type="EMBL" id="JBHSPR010000010">
    <property type="protein sequence ID" value="MFC6017951.1"/>
    <property type="molecule type" value="Genomic_DNA"/>
</dbReference>
<keyword evidence="2" id="KW-0489">Methyltransferase</keyword>
<dbReference type="InterPro" id="IPR013217">
    <property type="entry name" value="Methyltransf_12"/>
</dbReference>
<evidence type="ECO:0000313" key="2">
    <source>
        <dbReference type="EMBL" id="MFC6017951.1"/>
    </source>
</evidence>